<dbReference type="PANTHER" id="PTHR47123">
    <property type="entry name" value="F-BOX PROTEIN SKIP23"/>
    <property type="match status" value="1"/>
</dbReference>
<gene>
    <name evidence="2" type="ORF">VFH_V123840</name>
</gene>
<sequence length="363" mass="41803">MNGGNLKKHRVLKDDNSLKWLNLPPEIWLVIISKNLNNTFDVIRFRSVCSVWRSLIPPRFLSSSCTHLIPDGKFLLFIQTKIYWLESSCLSNKGYIIKVEESKSGKFRHLDVLTNTHISHKHPFNVIDLMNLRVKELCQSYTINYSKDGGDFTKFKPLDEVYKVVLFHEEGLGQMVFALYKDRKLHVSNIDYNNFMIVDDGSRVYDDIILHMGKIYVVDNSGIIFWIDCSSFKLVQYSPSLNSDGLKKKNLVTSKRSLFVVELYLKRTKGNICKLYIDVNLLRVGENSSEWICVRDLGDALFVLGKDSNFSLIAEDYHGFERSCIYFDCKGKTSCYNLKTSRLKIVDGIFGSCPTLFKCGNKN</sequence>
<dbReference type="Pfam" id="PF03478">
    <property type="entry name" value="Beta-prop_KIB1-4"/>
    <property type="match status" value="1"/>
</dbReference>
<dbReference type="EMBL" id="OX451740">
    <property type="protein sequence ID" value="CAI8614310.1"/>
    <property type="molecule type" value="Genomic_DNA"/>
</dbReference>
<dbReference type="InterPro" id="IPR036047">
    <property type="entry name" value="F-box-like_dom_sf"/>
</dbReference>
<organism evidence="2 3">
    <name type="scientific">Vicia faba</name>
    <name type="common">Broad bean</name>
    <name type="synonym">Faba vulgaris</name>
    <dbReference type="NCBI Taxonomy" id="3906"/>
    <lineage>
        <taxon>Eukaryota</taxon>
        <taxon>Viridiplantae</taxon>
        <taxon>Streptophyta</taxon>
        <taxon>Embryophyta</taxon>
        <taxon>Tracheophyta</taxon>
        <taxon>Spermatophyta</taxon>
        <taxon>Magnoliopsida</taxon>
        <taxon>eudicotyledons</taxon>
        <taxon>Gunneridae</taxon>
        <taxon>Pentapetalae</taxon>
        <taxon>rosids</taxon>
        <taxon>fabids</taxon>
        <taxon>Fabales</taxon>
        <taxon>Fabaceae</taxon>
        <taxon>Papilionoideae</taxon>
        <taxon>50 kb inversion clade</taxon>
        <taxon>NPAAA clade</taxon>
        <taxon>Hologalegina</taxon>
        <taxon>IRL clade</taxon>
        <taxon>Fabeae</taxon>
        <taxon>Vicia</taxon>
    </lineage>
</organism>
<protein>
    <recommendedName>
        <fullName evidence="1">KIB1-4 beta-propeller domain-containing protein</fullName>
    </recommendedName>
</protein>
<dbReference type="InterPro" id="IPR051304">
    <property type="entry name" value="SCF_F-box_domain"/>
</dbReference>
<dbReference type="InterPro" id="IPR005174">
    <property type="entry name" value="KIB1-4_b-propeller"/>
</dbReference>
<dbReference type="SUPFAM" id="SSF81383">
    <property type="entry name" value="F-box domain"/>
    <property type="match status" value="1"/>
</dbReference>
<dbReference type="Proteomes" id="UP001157006">
    <property type="component" value="Chromosome 5"/>
</dbReference>
<dbReference type="AlphaFoldDB" id="A0AAV1AZE4"/>
<evidence type="ECO:0000313" key="3">
    <source>
        <dbReference type="Proteomes" id="UP001157006"/>
    </source>
</evidence>
<name>A0AAV1AZE4_VICFA</name>
<evidence type="ECO:0000313" key="2">
    <source>
        <dbReference type="EMBL" id="CAI8614310.1"/>
    </source>
</evidence>
<evidence type="ECO:0000259" key="1">
    <source>
        <dbReference type="Pfam" id="PF03478"/>
    </source>
</evidence>
<feature type="domain" description="KIB1-4 beta-propeller" evidence="1">
    <location>
        <begin position="86"/>
        <end position="327"/>
    </location>
</feature>
<keyword evidence="3" id="KW-1185">Reference proteome</keyword>
<reference evidence="2 3" key="1">
    <citation type="submission" date="2023-01" db="EMBL/GenBank/DDBJ databases">
        <authorList>
            <person name="Kreplak J."/>
        </authorList>
    </citation>
    <scope>NUCLEOTIDE SEQUENCE [LARGE SCALE GENOMIC DNA]</scope>
</reference>
<dbReference type="PANTHER" id="PTHR47123:SF28">
    <property type="entry name" value="F-BOX DOMAIN-CONTAINING PROTEIN"/>
    <property type="match status" value="1"/>
</dbReference>
<accession>A0AAV1AZE4</accession>
<proteinExistence type="predicted"/>